<evidence type="ECO:0000256" key="9">
    <source>
        <dbReference type="ARBA" id="ARBA00022597"/>
    </source>
</evidence>
<dbReference type="AlphaFoldDB" id="J1JW87"/>
<feature type="domain" description="PTS EIIA type-2" evidence="16">
    <location>
        <begin position="9"/>
        <end position="150"/>
    </location>
</feature>
<dbReference type="InterPro" id="IPR050499">
    <property type="entry name" value="PEP-utilizing_PTS_enzyme"/>
</dbReference>
<dbReference type="GO" id="GO:0016301">
    <property type="term" value="F:kinase activity"/>
    <property type="evidence" value="ECO:0007669"/>
    <property type="project" value="UniProtKB-KW"/>
</dbReference>
<dbReference type="InterPro" id="IPR000032">
    <property type="entry name" value="HPr-like"/>
</dbReference>
<dbReference type="InterPro" id="IPR040442">
    <property type="entry name" value="Pyrv_kinase-like_dom_sf"/>
</dbReference>
<dbReference type="PROSITE" id="PS51094">
    <property type="entry name" value="PTS_EIIA_TYPE_2"/>
    <property type="match status" value="1"/>
</dbReference>
<keyword evidence="18" id="KW-0670">Pyruvate</keyword>
<dbReference type="GO" id="GO:0005737">
    <property type="term" value="C:cytoplasm"/>
    <property type="evidence" value="ECO:0007669"/>
    <property type="project" value="UniProtKB-SubCell"/>
</dbReference>
<evidence type="ECO:0000256" key="8">
    <source>
        <dbReference type="ARBA" id="ARBA00022553"/>
    </source>
</evidence>
<dbReference type="CDD" id="cd00367">
    <property type="entry name" value="PTS-HPr_like"/>
    <property type="match status" value="1"/>
</dbReference>
<dbReference type="RefSeq" id="WP_008040474.1">
    <property type="nucleotide sequence ID" value="NZ_JH725147.1"/>
</dbReference>
<dbReference type="InterPro" id="IPR016152">
    <property type="entry name" value="PTrfase/Anion_transptr"/>
</dbReference>
<dbReference type="PANTHER" id="PTHR46244">
    <property type="entry name" value="PHOSPHOENOLPYRUVATE-PROTEIN PHOSPHOTRANSFERASE"/>
    <property type="match status" value="1"/>
</dbReference>
<keyword evidence="12" id="KW-0479">Metal-binding</keyword>
<proteinExistence type="inferred from homology"/>
<dbReference type="PATRIC" id="fig|1094558.3.peg.1947"/>
<evidence type="ECO:0000259" key="17">
    <source>
        <dbReference type="PROSITE" id="PS51350"/>
    </source>
</evidence>
<dbReference type="EC" id="2.7.3.9" evidence="5"/>
<evidence type="ECO:0000256" key="11">
    <source>
        <dbReference type="ARBA" id="ARBA00022683"/>
    </source>
</evidence>
<dbReference type="PRINTS" id="PR00107">
    <property type="entry name" value="PHOSPHOCPHPR"/>
</dbReference>
<dbReference type="Pfam" id="PF02896">
    <property type="entry name" value="PEP-utilizers_C"/>
    <property type="match status" value="1"/>
</dbReference>
<dbReference type="PROSITE" id="PS51350">
    <property type="entry name" value="PTS_HPR_DOM"/>
    <property type="match status" value="1"/>
</dbReference>
<name>J1JW87_9HYPH</name>
<evidence type="ECO:0000256" key="2">
    <source>
        <dbReference type="ARBA" id="ARBA00001946"/>
    </source>
</evidence>
<evidence type="ECO:0000256" key="3">
    <source>
        <dbReference type="ARBA" id="ARBA00004496"/>
    </source>
</evidence>
<sequence>MTEVSAKTAIVSKDGIGLAASFDNKEEAIRAAGALLVKEGAIDPNYVESMLAREKVANTWLGHGVAIPHGMVEDRGQVKHDGVAVLQVPQGVEWQDGQKARLIFAIAANSDGHIEILKKLTRLLSDTKKLDDLATTKDKDQILAALLEDNSVSAPQKAVTDLSSKVDWVLDYPSGLHARPASMWVDFAKNCGATIQIRNDQQSADMKNLAELLQLGAKKGDTLIFSTDSDKGETLLEEAIKYAKKITASEKASAEKAQIKAKPVHGWTPPSGQKGQSAIAASPGLSIGEIFVLQSGEIKVDDVSQGLNEGAQLLEEALLHTKHKMKAIVDDVTRRIGASDAAIFSAQANLLDDENLIAAACQFMAEGHGAAWSWHQAVEQLADRLASMDNPMLAARAVDLRDVGGRVLAEIDPAYAKGSFEGIKDGAIIVAEDLTPSDTANLDPQKVRGLVTAVGGPTSHTAILARTLGIPAIVAAGQDILKTEDESKAIVDGDNGIIYLNPTDDDLTAAKKQIEKLAKEREKQAAARALPAETSDGHKIDVAANINRADQVPFALEQGGEGVGLMRTEFLFLESNETPDEDQQYKIYRDMIVALKGKPLIIRALDIGGDKQVAHLQLPKEDNPFLGVRGARLLLRRKDLLVPQLRAIYRAAKEGGEPWIMFPMIMSVSEVLSLKNIAEEIRSDLDAPVLKLGIMIEVPAAAIMADALAKHVDFFSIGTNDLTQYTMAVDRQNPDLAAEADSLNPSVLRMIHQTVSGAARHKRWVGVCGGIAGDPFGAMILTGLGVDELSMTPRDIPAVKARLRSMTLEKMQAMAKKALACETAPDVRALDGQ</sequence>
<dbReference type="PROSITE" id="PS00370">
    <property type="entry name" value="PEP_ENZYMES_PHOS_SITE"/>
    <property type="match status" value="1"/>
</dbReference>
<dbReference type="EMBL" id="AIMB01000008">
    <property type="protein sequence ID" value="EJF89262.1"/>
    <property type="molecule type" value="Genomic_DNA"/>
</dbReference>
<dbReference type="Gene3D" id="3.50.30.10">
    <property type="entry name" value="Phosphohistidine domain"/>
    <property type="match status" value="1"/>
</dbReference>
<dbReference type="InterPro" id="IPR036637">
    <property type="entry name" value="Phosphohistidine_dom_sf"/>
</dbReference>
<evidence type="ECO:0000256" key="5">
    <source>
        <dbReference type="ARBA" id="ARBA00012232"/>
    </source>
</evidence>
<evidence type="ECO:0000256" key="12">
    <source>
        <dbReference type="ARBA" id="ARBA00022723"/>
    </source>
</evidence>
<dbReference type="Gene3D" id="3.20.20.60">
    <property type="entry name" value="Phosphoenolpyruvate-binding domains"/>
    <property type="match status" value="1"/>
</dbReference>
<keyword evidence="7" id="KW-0963">Cytoplasm</keyword>
<evidence type="ECO:0000256" key="6">
    <source>
        <dbReference type="ARBA" id="ARBA00022448"/>
    </source>
</evidence>
<dbReference type="CDD" id="cd00211">
    <property type="entry name" value="PTS_IIA_fru"/>
    <property type="match status" value="1"/>
</dbReference>
<dbReference type="Gene3D" id="1.10.274.10">
    <property type="entry name" value="PtsI, HPr-binding domain"/>
    <property type="match status" value="1"/>
</dbReference>
<dbReference type="SUPFAM" id="SSF55804">
    <property type="entry name" value="Phoshotransferase/anion transport protein"/>
    <property type="match status" value="1"/>
</dbReference>
<evidence type="ECO:0000256" key="15">
    <source>
        <dbReference type="SAM" id="MobiDB-lite"/>
    </source>
</evidence>
<evidence type="ECO:0000259" key="16">
    <source>
        <dbReference type="PROSITE" id="PS51094"/>
    </source>
</evidence>
<keyword evidence="6" id="KW-0813">Transport</keyword>
<dbReference type="SUPFAM" id="SSF55594">
    <property type="entry name" value="HPr-like"/>
    <property type="match status" value="1"/>
</dbReference>
<dbReference type="InterPro" id="IPR035895">
    <property type="entry name" value="HPr-like_sf"/>
</dbReference>
<evidence type="ECO:0000256" key="7">
    <source>
        <dbReference type="ARBA" id="ARBA00022490"/>
    </source>
</evidence>
<dbReference type="GO" id="GO:0046872">
    <property type="term" value="F:metal ion binding"/>
    <property type="evidence" value="ECO:0007669"/>
    <property type="project" value="UniProtKB-KW"/>
</dbReference>
<evidence type="ECO:0000256" key="13">
    <source>
        <dbReference type="ARBA" id="ARBA00022777"/>
    </source>
</evidence>
<dbReference type="InterPro" id="IPR001020">
    <property type="entry name" value="PTS_HPr_His_P_site"/>
</dbReference>
<dbReference type="InterPro" id="IPR015813">
    <property type="entry name" value="Pyrv/PenolPyrv_kinase-like_dom"/>
</dbReference>
<evidence type="ECO:0000313" key="19">
    <source>
        <dbReference type="Proteomes" id="UP000008952"/>
    </source>
</evidence>
<dbReference type="NCBIfam" id="TIGR01417">
    <property type="entry name" value="PTS_I_fam"/>
    <property type="match status" value="1"/>
</dbReference>
<dbReference type="InterPro" id="IPR000121">
    <property type="entry name" value="PEP_util_C"/>
</dbReference>
<dbReference type="Pfam" id="PF00391">
    <property type="entry name" value="PEP-utilizers"/>
    <property type="match status" value="1"/>
</dbReference>
<dbReference type="PRINTS" id="PR01736">
    <property type="entry name" value="PHPHTRNFRASE"/>
</dbReference>
<keyword evidence="11" id="KW-0598">Phosphotransferase system</keyword>
<dbReference type="InterPro" id="IPR002178">
    <property type="entry name" value="PTS_EIIA_type-2_dom"/>
</dbReference>
<feature type="region of interest" description="Disordered" evidence="15">
    <location>
        <begin position="257"/>
        <end position="278"/>
    </location>
</feature>
<dbReference type="PROSITE" id="PS00372">
    <property type="entry name" value="PTS_EIIA_TYPE_2_HIS"/>
    <property type="match status" value="1"/>
</dbReference>
<evidence type="ECO:0000256" key="4">
    <source>
        <dbReference type="ARBA" id="ARBA00007837"/>
    </source>
</evidence>
<evidence type="ECO:0000256" key="1">
    <source>
        <dbReference type="ARBA" id="ARBA00000683"/>
    </source>
</evidence>
<dbReference type="SUPFAM" id="SSF52009">
    <property type="entry name" value="Phosphohistidine domain"/>
    <property type="match status" value="1"/>
</dbReference>
<dbReference type="Proteomes" id="UP000008952">
    <property type="component" value="Unassembled WGS sequence"/>
</dbReference>
<dbReference type="InterPro" id="IPR006318">
    <property type="entry name" value="PTS_EI-like"/>
</dbReference>
<keyword evidence="9" id="KW-0762">Sugar transport</keyword>
<keyword evidence="8" id="KW-0597">Phosphoprotein</keyword>
<dbReference type="Pfam" id="PF00381">
    <property type="entry name" value="PTS-HPr"/>
    <property type="match status" value="1"/>
</dbReference>
<dbReference type="PROSITE" id="PS00742">
    <property type="entry name" value="PEP_ENZYMES_2"/>
    <property type="match status" value="1"/>
</dbReference>
<comment type="subcellular location">
    <subcellularLocation>
        <location evidence="3">Cytoplasm</location>
    </subcellularLocation>
</comment>
<dbReference type="GO" id="GO:0009401">
    <property type="term" value="P:phosphoenolpyruvate-dependent sugar phosphotransferase system"/>
    <property type="evidence" value="ECO:0007669"/>
    <property type="project" value="UniProtKB-KW"/>
</dbReference>
<keyword evidence="10 18" id="KW-0808">Transferase</keyword>
<dbReference type="SUPFAM" id="SSF51621">
    <property type="entry name" value="Phosphoenolpyruvate/pyruvate domain"/>
    <property type="match status" value="1"/>
</dbReference>
<dbReference type="Pfam" id="PF00359">
    <property type="entry name" value="PTS_EIIA_2"/>
    <property type="match status" value="1"/>
</dbReference>
<dbReference type="InterPro" id="IPR023151">
    <property type="entry name" value="PEP_util_CS"/>
</dbReference>
<dbReference type="InterPro" id="IPR036618">
    <property type="entry name" value="PtsI_HPr-bd_sf"/>
</dbReference>
<dbReference type="eggNOG" id="COG1080">
    <property type="taxonomic scope" value="Bacteria"/>
</dbReference>
<dbReference type="Pfam" id="PF05524">
    <property type="entry name" value="PEP-utilisers_N"/>
    <property type="match status" value="1"/>
</dbReference>
<evidence type="ECO:0000256" key="10">
    <source>
        <dbReference type="ARBA" id="ARBA00022679"/>
    </source>
</evidence>
<dbReference type="InterPro" id="IPR008731">
    <property type="entry name" value="PTS_EIN"/>
</dbReference>
<comment type="cofactor">
    <cofactor evidence="2">
        <name>Mg(2+)</name>
        <dbReference type="ChEBI" id="CHEBI:18420"/>
    </cofactor>
</comment>
<dbReference type="InterPro" id="IPR018274">
    <property type="entry name" value="PEP_util_AS"/>
</dbReference>
<dbReference type="Gene3D" id="3.30.1340.10">
    <property type="entry name" value="HPr-like"/>
    <property type="match status" value="1"/>
</dbReference>
<dbReference type="SUPFAM" id="SSF47831">
    <property type="entry name" value="Enzyme I of the PEP:sugar phosphotransferase system HPr-binding (sub)domain"/>
    <property type="match status" value="1"/>
</dbReference>
<keyword evidence="19" id="KW-1185">Reference proteome</keyword>
<reference evidence="18 19" key="1">
    <citation type="submission" date="2012-03" db="EMBL/GenBank/DDBJ databases">
        <title>The Genome Sequence of Bartonella tamiae Th239.</title>
        <authorList>
            <consortium name="The Broad Institute Genome Sequencing Platform"/>
            <consortium name="The Broad Institute Genome Sequencing Center for Infectious Disease"/>
            <person name="Feldgarden M."/>
            <person name="Kirby J."/>
            <person name="Kosoy M."/>
            <person name="Birtles R."/>
            <person name="Probert W.S."/>
            <person name="Chiaraviglio L."/>
            <person name="Young S.K."/>
            <person name="Zeng Q."/>
            <person name="Gargeya S."/>
            <person name="Fitzgerald M."/>
            <person name="Haas B."/>
            <person name="Abouelleil A."/>
            <person name="Alvarado L."/>
            <person name="Arachchi H.M."/>
            <person name="Berlin A."/>
            <person name="Chapman S.B."/>
            <person name="Gearin G."/>
            <person name="Goldberg J."/>
            <person name="Griggs A."/>
            <person name="Gujja S."/>
            <person name="Hansen M."/>
            <person name="Heiman D."/>
            <person name="Howarth C."/>
            <person name="Larimer J."/>
            <person name="Lui A."/>
            <person name="MacDonald P.J.P."/>
            <person name="McCowen C."/>
            <person name="Montmayeur A."/>
            <person name="Murphy C."/>
            <person name="Neiman D."/>
            <person name="Pearson M."/>
            <person name="Priest M."/>
            <person name="Roberts A."/>
            <person name="Saif S."/>
            <person name="Shea T."/>
            <person name="Sisk P."/>
            <person name="Stolte C."/>
            <person name="Sykes S."/>
            <person name="Wortman J."/>
            <person name="Nusbaum C."/>
            <person name="Birren B."/>
        </authorList>
    </citation>
    <scope>NUCLEOTIDE SEQUENCE [LARGE SCALE GENOMIC DNA]</scope>
    <source>
        <strain evidence="18 19">Th239</strain>
    </source>
</reference>
<comment type="similarity">
    <text evidence="4">Belongs to the PEP-utilizing enzyme family.</text>
</comment>
<dbReference type="PROSITE" id="PS00369">
    <property type="entry name" value="PTS_HPR_HIS"/>
    <property type="match status" value="1"/>
</dbReference>
<dbReference type="PANTHER" id="PTHR46244:SF6">
    <property type="entry name" value="PHOSPHOENOLPYRUVATE-PROTEIN PHOSPHOTRANSFERASE"/>
    <property type="match status" value="1"/>
</dbReference>
<dbReference type="Gene3D" id="3.40.930.10">
    <property type="entry name" value="Mannitol-specific EII, Chain A"/>
    <property type="match status" value="1"/>
</dbReference>
<accession>J1JW87</accession>
<comment type="caution">
    <text evidence="18">The sequence shown here is derived from an EMBL/GenBank/DDBJ whole genome shotgun (WGS) entry which is preliminary data.</text>
</comment>
<keyword evidence="14" id="KW-0460">Magnesium</keyword>
<comment type="catalytic activity">
    <reaction evidence="1">
        <text>L-histidyl-[protein] + phosphoenolpyruvate = N(pros)-phospho-L-histidyl-[protein] + pyruvate</text>
        <dbReference type="Rhea" id="RHEA:23880"/>
        <dbReference type="Rhea" id="RHEA-COMP:9745"/>
        <dbReference type="Rhea" id="RHEA-COMP:9746"/>
        <dbReference type="ChEBI" id="CHEBI:15361"/>
        <dbReference type="ChEBI" id="CHEBI:29979"/>
        <dbReference type="ChEBI" id="CHEBI:58702"/>
        <dbReference type="ChEBI" id="CHEBI:64837"/>
        <dbReference type="EC" id="2.7.3.9"/>
    </reaction>
</comment>
<gene>
    <name evidence="18" type="ORF">ME5_01813</name>
</gene>
<evidence type="ECO:0000313" key="18">
    <source>
        <dbReference type="EMBL" id="EJF89262.1"/>
    </source>
</evidence>
<dbReference type="OrthoDB" id="9765468at2"/>
<dbReference type="GO" id="GO:0008965">
    <property type="term" value="F:phosphoenolpyruvate-protein phosphotransferase activity"/>
    <property type="evidence" value="ECO:0007669"/>
    <property type="project" value="UniProtKB-EC"/>
</dbReference>
<organism evidence="18 19">
    <name type="scientific">Bartonella tamiae Th239</name>
    <dbReference type="NCBI Taxonomy" id="1094558"/>
    <lineage>
        <taxon>Bacteria</taxon>
        <taxon>Pseudomonadati</taxon>
        <taxon>Pseudomonadota</taxon>
        <taxon>Alphaproteobacteria</taxon>
        <taxon>Hyphomicrobiales</taxon>
        <taxon>Bartonellaceae</taxon>
        <taxon>Bartonella</taxon>
    </lineage>
</organism>
<dbReference type="HOGENOM" id="CLU_007308_4_3_5"/>
<feature type="domain" description="HPr" evidence="17">
    <location>
        <begin position="163"/>
        <end position="255"/>
    </location>
</feature>
<dbReference type="InterPro" id="IPR008279">
    <property type="entry name" value="PEP-util_enz_mobile_dom"/>
</dbReference>
<protein>
    <recommendedName>
        <fullName evidence="5">phosphoenolpyruvate--protein phosphotransferase</fullName>
        <ecNumber evidence="5">2.7.3.9</ecNumber>
    </recommendedName>
</protein>
<keyword evidence="13" id="KW-0418">Kinase</keyword>
<dbReference type="STRING" id="1094558.ME5_01813"/>
<evidence type="ECO:0000256" key="14">
    <source>
        <dbReference type="ARBA" id="ARBA00022842"/>
    </source>
</evidence>